<feature type="transmembrane region" description="Helical" evidence="7">
    <location>
        <begin position="495"/>
        <end position="518"/>
    </location>
</feature>
<feature type="transmembrane region" description="Helical" evidence="7">
    <location>
        <begin position="58"/>
        <end position="81"/>
    </location>
</feature>
<keyword evidence="4 7" id="KW-1133">Transmembrane helix</keyword>
<evidence type="ECO:0000256" key="5">
    <source>
        <dbReference type="ARBA" id="ARBA00023136"/>
    </source>
</evidence>
<keyword evidence="2" id="KW-0813">Transport</keyword>
<dbReference type="PANTHER" id="PTHR43791">
    <property type="entry name" value="PERMEASE-RELATED"/>
    <property type="match status" value="1"/>
</dbReference>
<feature type="transmembrane region" description="Helical" evidence="7">
    <location>
        <begin position="185"/>
        <end position="204"/>
    </location>
</feature>
<reference evidence="8 9" key="1">
    <citation type="submission" date="2017-08" db="EMBL/GenBank/DDBJ databases">
        <title>Acidophilic green algal genome provides insights into adaptation to an acidic environment.</title>
        <authorList>
            <person name="Hirooka S."/>
            <person name="Hirose Y."/>
            <person name="Kanesaki Y."/>
            <person name="Higuchi S."/>
            <person name="Fujiwara T."/>
            <person name="Onuma R."/>
            <person name="Era A."/>
            <person name="Ohbayashi R."/>
            <person name="Uzuka A."/>
            <person name="Nozaki H."/>
            <person name="Yoshikawa H."/>
            <person name="Miyagishima S.Y."/>
        </authorList>
    </citation>
    <scope>NUCLEOTIDE SEQUENCE [LARGE SCALE GENOMIC DNA]</scope>
    <source>
        <strain evidence="8 9">NIES-2499</strain>
    </source>
</reference>
<evidence type="ECO:0000313" key="9">
    <source>
        <dbReference type="Proteomes" id="UP000232323"/>
    </source>
</evidence>
<protein>
    <recommendedName>
        <fullName evidence="10">Major facilitator superfamily (MFS) profile domain-containing protein</fullName>
    </recommendedName>
</protein>
<dbReference type="Proteomes" id="UP000232323">
    <property type="component" value="Unassembled WGS sequence"/>
</dbReference>
<organism evidence="8 9">
    <name type="scientific">Chlamydomonas eustigma</name>
    <dbReference type="NCBI Taxonomy" id="1157962"/>
    <lineage>
        <taxon>Eukaryota</taxon>
        <taxon>Viridiplantae</taxon>
        <taxon>Chlorophyta</taxon>
        <taxon>core chlorophytes</taxon>
        <taxon>Chlorophyceae</taxon>
        <taxon>CS clade</taxon>
        <taxon>Chlamydomonadales</taxon>
        <taxon>Chlamydomonadaceae</taxon>
        <taxon>Chlamydomonas</taxon>
    </lineage>
</organism>
<feature type="compositionally biased region" description="Low complexity" evidence="6">
    <location>
        <begin position="225"/>
        <end position="255"/>
    </location>
</feature>
<dbReference type="InterPro" id="IPR011701">
    <property type="entry name" value="MFS"/>
</dbReference>
<evidence type="ECO:0000256" key="1">
    <source>
        <dbReference type="ARBA" id="ARBA00004141"/>
    </source>
</evidence>
<evidence type="ECO:0000256" key="2">
    <source>
        <dbReference type="ARBA" id="ARBA00022448"/>
    </source>
</evidence>
<dbReference type="Pfam" id="PF07690">
    <property type="entry name" value="MFS_1"/>
    <property type="match status" value="1"/>
</dbReference>
<dbReference type="Gene3D" id="1.20.1250.20">
    <property type="entry name" value="MFS general substrate transporter like domains"/>
    <property type="match status" value="2"/>
</dbReference>
<dbReference type="EMBL" id="BEGY01000057">
    <property type="protein sequence ID" value="GAX80809.1"/>
    <property type="molecule type" value="Genomic_DNA"/>
</dbReference>
<feature type="transmembrane region" description="Helical" evidence="7">
    <location>
        <begin position="463"/>
        <end position="483"/>
    </location>
</feature>
<keyword evidence="5 7" id="KW-0472">Membrane</keyword>
<keyword evidence="9" id="KW-1185">Reference proteome</keyword>
<dbReference type="InterPro" id="IPR036259">
    <property type="entry name" value="MFS_trans_sf"/>
</dbReference>
<comment type="subcellular location">
    <subcellularLocation>
        <location evidence="1">Membrane</location>
        <topology evidence="1">Multi-pass membrane protein</topology>
    </subcellularLocation>
</comment>
<dbReference type="OrthoDB" id="196786at2759"/>
<feature type="transmembrane region" description="Helical" evidence="7">
    <location>
        <begin position="87"/>
        <end position="108"/>
    </location>
</feature>
<feature type="transmembrane region" description="Helical" evidence="7">
    <location>
        <begin position="115"/>
        <end position="135"/>
    </location>
</feature>
<feature type="transmembrane region" description="Helical" evidence="7">
    <location>
        <begin position="406"/>
        <end position="426"/>
    </location>
</feature>
<dbReference type="STRING" id="1157962.A0A250XD37"/>
<keyword evidence="3 7" id="KW-0812">Transmembrane</keyword>
<comment type="caution">
    <text evidence="8">The sequence shown here is derived from an EMBL/GenBank/DDBJ whole genome shotgun (WGS) entry which is preliminary data.</text>
</comment>
<feature type="transmembrane region" description="Helical" evidence="7">
    <location>
        <begin position="438"/>
        <end position="457"/>
    </location>
</feature>
<dbReference type="AlphaFoldDB" id="A0A250XD37"/>
<dbReference type="GO" id="GO:0022857">
    <property type="term" value="F:transmembrane transporter activity"/>
    <property type="evidence" value="ECO:0007669"/>
    <property type="project" value="InterPro"/>
</dbReference>
<evidence type="ECO:0000256" key="7">
    <source>
        <dbReference type="SAM" id="Phobius"/>
    </source>
</evidence>
<dbReference type="SUPFAM" id="SSF103473">
    <property type="entry name" value="MFS general substrate transporter"/>
    <property type="match status" value="1"/>
</dbReference>
<name>A0A250XD37_9CHLO</name>
<evidence type="ECO:0000256" key="4">
    <source>
        <dbReference type="ARBA" id="ARBA00022989"/>
    </source>
</evidence>
<feature type="transmembrane region" description="Helical" evidence="7">
    <location>
        <begin position="530"/>
        <end position="548"/>
    </location>
</feature>
<dbReference type="PANTHER" id="PTHR43791:SF36">
    <property type="entry name" value="TRANSPORTER, PUTATIVE (AFU_ORTHOLOGUE AFUA_6G08340)-RELATED"/>
    <property type="match status" value="1"/>
</dbReference>
<evidence type="ECO:0000256" key="3">
    <source>
        <dbReference type="ARBA" id="ARBA00022692"/>
    </source>
</evidence>
<feature type="region of interest" description="Disordered" evidence="6">
    <location>
        <begin position="225"/>
        <end position="258"/>
    </location>
</feature>
<evidence type="ECO:0000313" key="8">
    <source>
        <dbReference type="EMBL" id="GAX80809.1"/>
    </source>
</evidence>
<accession>A0A250XD37</accession>
<gene>
    <name evidence="8" type="ORF">CEUSTIGMA_g8245.t1</name>
</gene>
<evidence type="ECO:0008006" key="10">
    <source>
        <dbReference type="Google" id="ProtNLM"/>
    </source>
</evidence>
<proteinExistence type="predicted"/>
<dbReference type="GO" id="GO:0016020">
    <property type="term" value="C:membrane"/>
    <property type="evidence" value="ECO:0007669"/>
    <property type="project" value="UniProtKB-SubCell"/>
</dbReference>
<sequence length="597" mass="64111">MNKDELPPGHFTPWTVYGKVYRGCLPLLCVVSAMCYIDRTNLAYASFSMTKELSFSPTVYGAGSGLFFAGYSVAIIPSQLLGLRVGVARWLSIQVAIWGIVATSFSLITTVTQFYVLRFLLGMAEAGAFPAIWYYLYLMLPKEALTFPYSSLEAAVSLANVLSAPLAALLMMLHGRMGLSDWQWLFLFEGVATCCIGATVGVALPTGLHQATFLTGLERRWIQQQQQQQGRSSRSSNSFSSTNSLSSSNMSPSSSTKNFGDAEVLTDVRLIREAAGNWRVWYVSVMGLLKNIAGNAMLFWLPIIVSSLMEDWTSIGHDNMVPEGATRNLSLTSTSSNTAPGGPMARTQHSHSLSSTASHVLLSLHSNTGAAAGNPALLLPPAFDRNQAPSAFDEDNDVLKNQGTSYLPVLLSSLPFLATAVTALLLGRSSQARNERALHIAVPYLTAGLLFLVLPLLHLMSVVLVFTGLTLAIAFTHGADCIMNSYIPVVSTSRYVSLAMAMYNSFSNLGGIAGPWLVGALVEVTGSYNIPLQLMGCIMCLAAVMAYGTKSWEVAGESQPSKLVPAAVQGVIVAGGYTHHTSNDVELQRLIPAHPKA</sequence>
<evidence type="ECO:0000256" key="6">
    <source>
        <dbReference type="SAM" id="MobiDB-lite"/>
    </source>
</evidence>
<feature type="transmembrane region" description="Helical" evidence="7">
    <location>
        <begin position="20"/>
        <end position="37"/>
    </location>
</feature>